<evidence type="ECO:0000313" key="5">
    <source>
        <dbReference type="EMBL" id="MFC7063012.1"/>
    </source>
</evidence>
<evidence type="ECO:0000256" key="3">
    <source>
        <dbReference type="ARBA" id="ARBA00022840"/>
    </source>
</evidence>
<dbReference type="InterPro" id="IPR003593">
    <property type="entry name" value="AAA+_ATPase"/>
</dbReference>
<dbReference type="GO" id="GO:0005524">
    <property type="term" value="F:ATP binding"/>
    <property type="evidence" value="ECO:0007669"/>
    <property type="project" value="UniProtKB-KW"/>
</dbReference>
<organism evidence="5 6">
    <name type="scientific">Halobacillus seohaensis</name>
    <dbReference type="NCBI Taxonomy" id="447421"/>
    <lineage>
        <taxon>Bacteria</taxon>
        <taxon>Bacillati</taxon>
        <taxon>Bacillota</taxon>
        <taxon>Bacilli</taxon>
        <taxon>Bacillales</taxon>
        <taxon>Bacillaceae</taxon>
        <taxon>Halobacillus</taxon>
    </lineage>
</organism>
<evidence type="ECO:0000256" key="1">
    <source>
        <dbReference type="ARBA" id="ARBA00022448"/>
    </source>
</evidence>
<dbReference type="Pfam" id="PF00005">
    <property type="entry name" value="ABC_tran"/>
    <property type="match status" value="1"/>
</dbReference>
<gene>
    <name evidence="5" type="ORF">ACFQIC_14365</name>
</gene>
<evidence type="ECO:0000259" key="4">
    <source>
        <dbReference type="PROSITE" id="PS50893"/>
    </source>
</evidence>
<dbReference type="SMART" id="SM00382">
    <property type="entry name" value="AAA"/>
    <property type="match status" value="1"/>
</dbReference>
<dbReference type="PROSITE" id="PS50893">
    <property type="entry name" value="ABC_TRANSPORTER_2"/>
    <property type="match status" value="1"/>
</dbReference>
<dbReference type="InterPro" id="IPR003439">
    <property type="entry name" value="ABC_transporter-like_ATP-bd"/>
</dbReference>
<dbReference type="Gene3D" id="3.40.50.300">
    <property type="entry name" value="P-loop containing nucleotide triphosphate hydrolases"/>
    <property type="match status" value="1"/>
</dbReference>
<sequence length="208" mass="23423">MLSVNIHKKLSYFDLHASFEMDSETVVLVGPSGSGKTTLLNCIAGLTNPDHGEIIFSKIPLLKNSEINVPIQKRNIGYLFQNYALFPHMTVYKNISYGAINEEIIKQLLHSLKIEHLVNKYPQQISGGEKQRVALARALATKPNILLLDEPFSSLDEETKAECHHELLRLKKEWQIPTLLVTHNKSEAAKLGDRILMIQEGKLTNVSQ</sequence>
<keyword evidence="1" id="KW-0813">Transport</keyword>
<accession>A0ABW2EL33</accession>
<dbReference type="InterPro" id="IPR027417">
    <property type="entry name" value="P-loop_NTPase"/>
</dbReference>
<keyword evidence="2" id="KW-0547">Nucleotide-binding</keyword>
<evidence type="ECO:0000256" key="2">
    <source>
        <dbReference type="ARBA" id="ARBA00022741"/>
    </source>
</evidence>
<dbReference type="PANTHER" id="PTHR42781">
    <property type="entry name" value="SPERMIDINE/PUTRESCINE IMPORT ATP-BINDING PROTEIN POTA"/>
    <property type="match status" value="1"/>
</dbReference>
<dbReference type="InterPro" id="IPR050093">
    <property type="entry name" value="ABC_SmlMolc_Importer"/>
</dbReference>
<proteinExistence type="predicted"/>
<dbReference type="Proteomes" id="UP001596410">
    <property type="component" value="Unassembled WGS sequence"/>
</dbReference>
<dbReference type="PANTHER" id="PTHR42781:SF4">
    <property type="entry name" value="SPERMIDINE_PUTRESCINE IMPORT ATP-BINDING PROTEIN POTA"/>
    <property type="match status" value="1"/>
</dbReference>
<dbReference type="SUPFAM" id="SSF52540">
    <property type="entry name" value="P-loop containing nucleoside triphosphate hydrolases"/>
    <property type="match status" value="1"/>
</dbReference>
<dbReference type="RefSeq" id="WP_204711534.1">
    <property type="nucleotide sequence ID" value="NZ_JBHSZV010000037.1"/>
</dbReference>
<reference evidence="6" key="1">
    <citation type="journal article" date="2019" name="Int. J. Syst. Evol. Microbiol.">
        <title>The Global Catalogue of Microorganisms (GCM) 10K type strain sequencing project: providing services to taxonomists for standard genome sequencing and annotation.</title>
        <authorList>
            <consortium name="The Broad Institute Genomics Platform"/>
            <consortium name="The Broad Institute Genome Sequencing Center for Infectious Disease"/>
            <person name="Wu L."/>
            <person name="Ma J."/>
        </authorList>
    </citation>
    <scope>NUCLEOTIDE SEQUENCE [LARGE SCALE GENOMIC DNA]</scope>
    <source>
        <strain evidence="6">CGMCC 4.1621</strain>
    </source>
</reference>
<evidence type="ECO:0000313" key="6">
    <source>
        <dbReference type="Proteomes" id="UP001596410"/>
    </source>
</evidence>
<comment type="caution">
    <text evidence="5">The sequence shown here is derived from an EMBL/GenBank/DDBJ whole genome shotgun (WGS) entry which is preliminary data.</text>
</comment>
<dbReference type="InterPro" id="IPR017871">
    <property type="entry name" value="ABC_transporter-like_CS"/>
</dbReference>
<feature type="domain" description="ABC transporter" evidence="4">
    <location>
        <begin position="1"/>
        <end position="208"/>
    </location>
</feature>
<protein>
    <submittedName>
        <fullName evidence="5">ATP-binding cassette domain-containing protein</fullName>
    </submittedName>
</protein>
<dbReference type="PROSITE" id="PS00211">
    <property type="entry name" value="ABC_TRANSPORTER_1"/>
    <property type="match status" value="1"/>
</dbReference>
<name>A0ABW2EL33_9BACI</name>
<keyword evidence="6" id="KW-1185">Reference proteome</keyword>
<keyword evidence="3 5" id="KW-0067">ATP-binding</keyword>
<dbReference type="EMBL" id="JBHSZV010000037">
    <property type="protein sequence ID" value="MFC7063012.1"/>
    <property type="molecule type" value="Genomic_DNA"/>
</dbReference>